<dbReference type="PANTHER" id="PTHR22880">
    <property type="entry name" value="FALZ-RELATED BROMODOMAIN-CONTAINING PROTEINS"/>
    <property type="match status" value="1"/>
</dbReference>
<keyword evidence="1 2" id="KW-0103">Bromodomain</keyword>
<evidence type="ECO:0000259" key="5">
    <source>
        <dbReference type="PROSITE" id="PS51525"/>
    </source>
</evidence>
<dbReference type="GO" id="GO:0000785">
    <property type="term" value="C:chromatin"/>
    <property type="evidence" value="ECO:0007669"/>
    <property type="project" value="TreeGrafter"/>
</dbReference>
<dbReference type="PROSITE" id="PS51525">
    <property type="entry name" value="NET"/>
    <property type="match status" value="1"/>
</dbReference>
<dbReference type="GO" id="GO:0006355">
    <property type="term" value="P:regulation of DNA-templated transcription"/>
    <property type="evidence" value="ECO:0007669"/>
    <property type="project" value="TreeGrafter"/>
</dbReference>
<reference evidence="6" key="1">
    <citation type="submission" date="2013-05" db="EMBL/GenBank/DDBJ databases">
        <authorList>
            <person name="Yim A.K.Y."/>
            <person name="Chan T.F."/>
            <person name="Ji K.M."/>
            <person name="Liu X.Y."/>
            <person name="Zhou J.W."/>
            <person name="Li R.Q."/>
            <person name="Yang K.Y."/>
            <person name="Li J."/>
            <person name="Li M."/>
            <person name="Law P.T.W."/>
            <person name="Wu Y.L."/>
            <person name="Cai Z.L."/>
            <person name="Qin H."/>
            <person name="Bao Y."/>
            <person name="Leung R.K.K."/>
            <person name="Ng P.K.S."/>
            <person name="Zou J."/>
            <person name="Zhong X.J."/>
            <person name="Ran P.X."/>
            <person name="Zhong N.S."/>
            <person name="Liu Z.G."/>
            <person name="Tsui S.K.W."/>
        </authorList>
    </citation>
    <scope>NUCLEOTIDE SEQUENCE</scope>
    <source>
        <strain evidence="6">Derf</strain>
        <tissue evidence="6">Whole organism</tissue>
    </source>
</reference>
<evidence type="ECO:0000256" key="2">
    <source>
        <dbReference type="PROSITE-ProRule" id="PRU00035"/>
    </source>
</evidence>
<dbReference type="Gene3D" id="1.20.1270.220">
    <property type="match status" value="1"/>
</dbReference>
<feature type="compositionally biased region" description="Acidic residues" evidence="3">
    <location>
        <begin position="66"/>
        <end position="76"/>
    </location>
</feature>
<feature type="region of interest" description="Disordered" evidence="3">
    <location>
        <begin position="825"/>
        <end position="849"/>
    </location>
</feature>
<evidence type="ECO:0000313" key="6">
    <source>
        <dbReference type="EMBL" id="KAH9517729.1"/>
    </source>
</evidence>
<dbReference type="Pfam" id="PF17035">
    <property type="entry name" value="BET"/>
    <property type="match status" value="1"/>
</dbReference>
<dbReference type="EMBL" id="ASGP02000003">
    <property type="protein sequence ID" value="KAH9517729.1"/>
    <property type="molecule type" value="Genomic_DNA"/>
</dbReference>
<feature type="region of interest" description="Disordered" evidence="3">
    <location>
        <begin position="411"/>
        <end position="438"/>
    </location>
</feature>
<dbReference type="AlphaFoldDB" id="A0A922I1G4"/>
<evidence type="ECO:0000313" key="7">
    <source>
        <dbReference type="Proteomes" id="UP000790347"/>
    </source>
</evidence>
<dbReference type="InterPro" id="IPR050935">
    <property type="entry name" value="Bromo_chromatin_reader"/>
</dbReference>
<dbReference type="PROSITE" id="PS50014">
    <property type="entry name" value="BROMODOMAIN_2"/>
    <property type="match status" value="2"/>
</dbReference>
<dbReference type="PANTHER" id="PTHR22880:SF225">
    <property type="entry name" value="BROMODOMAIN-CONTAINING PROTEIN BET-1-RELATED"/>
    <property type="match status" value="1"/>
</dbReference>
<sequence length="899" mass="101667">MKLKMHDEINSMDISKKMLELTTIPFSPMNPSIPMKRKYSSSNHFRPHLTSSTSDMSNESLNNEQNLDDCEEEDDDNSRASSNLNEHANDEISSLKSDSSSVMANTTTTINLPSPPSSTRSSFDVAIHRDSFLLSNGDMSENNFDHSHATSIFGDSSDVASHDDDMIEEISMKSYDENLDDEIKLITEELIENVIDASEDDDWKSITIDFDGETILPNGLRLIKGMADMIFYREDDSIPYRFTNQLNFLKTILTKYICRYKTAVPFLNPVDSVRLKIPHYYLVIRKPMDLNTVKNRLNFLWYQSASECISDIRQIFKNCYNFNAPTDYVYSAGKKLEEFFNEKLKDMPLVEEEIPCPPRQNIEEFQKLNEKRSSKRRSGSLSDSIDGQTPFPIGENSLVGPFSPIKMTTRSERGVMVRKPSKDLPAPISTPPVKQPTVRKVPLNKPLSECCKFVKELFTKKHENYAWPFWKPVNPNDYPDYLQKIKKPIDLSTIKTNIQSGKYTTVDDFAKDMRLMFSNCLRYNPPESPIIEQARQLREAFEYRYAQFPEDYLKEKLIVPKHNSTPSISVRHMPSASTSSSHHHISDSSNSSSKSHSGKKPKLETNNKKNSLKSRVSQHESGHLYSPINVSMIADRHNGNTNADNEPASEDRMKMLEFQVACLREALTTALSHNPEATAATALLNAIAPNANGIKNGKLSNSKKPRKNGYKTKTNKRLSQKSSANKKRKHLSSDEEDDNSDSDVDDSYQLTEPFNPESIDDLKKLKKDLENLHATDLQNVLRILQSTEPSLRCDDEQNVEIDFEALKPKTLIALRKYVTSCMLNSNSKASPSNPGKSGNNIPSSAASLTNKNSKKLCRASSSNNFDTDCDNSIQNNWSRADSRASNLQLSESSSDSELD</sequence>
<protein>
    <submittedName>
        <fullName evidence="6">Uncharacterized protein</fullName>
    </submittedName>
</protein>
<feature type="region of interest" description="Disordered" evidence="3">
    <location>
        <begin position="367"/>
        <end position="392"/>
    </location>
</feature>
<dbReference type="GO" id="GO:0006338">
    <property type="term" value="P:chromatin remodeling"/>
    <property type="evidence" value="ECO:0007669"/>
    <property type="project" value="TreeGrafter"/>
</dbReference>
<feature type="domain" description="Bromo" evidence="4">
    <location>
        <begin position="461"/>
        <end position="531"/>
    </location>
</feature>
<evidence type="ECO:0000259" key="4">
    <source>
        <dbReference type="PROSITE" id="PS50014"/>
    </source>
</evidence>
<reference evidence="6" key="2">
    <citation type="journal article" date="2022" name="Res Sq">
        <title>Comparative Genomics Reveals Insights into the Divergent Evolution of Astigmatic Mites and Household Pest Adaptations.</title>
        <authorList>
            <person name="Xiong Q."/>
            <person name="Wan A.T.-Y."/>
            <person name="Liu X.-Y."/>
            <person name="Fung C.S.-H."/>
            <person name="Xiao X."/>
            <person name="Malainual N."/>
            <person name="Hou J."/>
            <person name="Wang L."/>
            <person name="Wang M."/>
            <person name="Yang K."/>
            <person name="Cui Y."/>
            <person name="Leung E."/>
            <person name="Nong W."/>
            <person name="Shin S.-K."/>
            <person name="Au S."/>
            <person name="Jeong K.Y."/>
            <person name="Chew F.T."/>
            <person name="Hui J."/>
            <person name="Leung T.F."/>
            <person name="Tungtrongchitr A."/>
            <person name="Zhong N."/>
            <person name="Liu Z."/>
            <person name="Tsui S."/>
        </authorList>
    </citation>
    <scope>NUCLEOTIDE SEQUENCE</scope>
    <source>
        <strain evidence="6">Derf</strain>
        <tissue evidence="6">Whole organism</tissue>
    </source>
</reference>
<feature type="region of interest" description="Disordered" evidence="3">
    <location>
        <begin position="25"/>
        <end position="101"/>
    </location>
</feature>
<evidence type="ECO:0000256" key="1">
    <source>
        <dbReference type="ARBA" id="ARBA00023117"/>
    </source>
</evidence>
<dbReference type="OrthoDB" id="784962at2759"/>
<feature type="region of interest" description="Disordered" evidence="3">
    <location>
        <begin position="879"/>
        <end position="899"/>
    </location>
</feature>
<feature type="domain" description="Bromo" evidence="4">
    <location>
        <begin position="258"/>
        <end position="330"/>
    </location>
</feature>
<organism evidence="6 7">
    <name type="scientific">Dermatophagoides farinae</name>
    <name type="common">American house dust mite</name>
    <dbReference type="NCBI Taxonomy" id="6954"/>
    <lineage>
        <taxon>Eukaryota</taxon>
        <taxon>Metazoa</taxon>
        <taxon>Ecdysozoa</taxon>
        <taxon>Arthropoda</taxon>
        <taxon>Chelicerata</taxon>
        <taxon>Arachnida</taxon>
        <taxon>Acari</taxon>
        <taxon>Acariformes</taxon>
        <taxon>Sarcoptiformes</taxon>
        <taxon>Astigmata</taxon>
        <taxon>Psoroptidia</taxon>
        <taxon>Analgoidea</taxon>
        <taxon>Pyroglyphidae</taxon>
        <taxon>Dermatophagoidinae</taxon>
        <taxon>Dermatophagoides</taxon>
    </lineage>
</organism>
<feature type="compositionally biased region" description="Polar residues" evidence="3">
    <location>
        <begin position="879"/>
        <end position="888"/>
    </location>
</feature>
<dbReference type="GO" id="GO:0005634">
    <property type="term" value="C:nucleus"/>
    <property type="evidence" value="ECO:0007669"/>
    <property type="project" value="TreeGrafter"/>
</dbReference>
<dbReference type="PROSITE" id="PS00633">
    <property type="entry name" value="BROMODOMAIN_1"/>
    <property type="match status" value="1"/>
</dbReference>
<gene>
    <name evidence="6" type="ORF">DERF_008371</name>
</gene>
<feature type="domain" description="NET" evidence="5">
    <location>
        <begin position="747"/>
        <end position="829"/>
    </location>
</feature>
<feature type="compositionally biased region" description="Polar residues" evidence="3">
    <location>
        <begin position="40"/>
        <end position="61"/>
    </location>
</feature>
<dbReference type="InterPro" id="IPR018359">
    <property type="entry name" value="Bromodomain_CS"/>
</dbReference>
<dbReference type="InterPro" id="IPR038336">
    <property type="entry name" value="NET_sf"/>
</dbReference>
<dbReference type="Pfam" id="PF00439">
    <property type="entry name" value="Bromodomain"/>
    <property type="match status" value="2"/>
</dbReference>
<dbReference type="InterPro" id="IPR027353">
    <property type="entry name" value="NET_dom"/>
</dbReference>
<dbReference type="SUPFAM" id="SSF47370">
    <property type="entry name" value="Bromodomain"/>
    <property type="match status" value="2"/>
</dbReference>
<evidence type="ECO:0000256" key="3">
    <source>
        <dbReference type="SAM" id="MobiDB-lite"/>
    </source>
</evidence>
<feature type="region of interest" description="Disordered" evidence="3">
    <location>
        <begin position="691"/>
        <end position="755"/>
    </location>
</feature>
<name>A0A922I1G4_DERFA</name>
<dbReference type="PRINTS" id="PR00503">
    <property type="entry name" value="BROMODOMAIN"/>
</dbReference>
<comment type="caution">
    <text evidence="6">The sequence shown here is derived from an EMBL/GenBank/DDBJ whole genome shotgun (WGS) entry which is preliminary data.</text>
</comment>
<feature type="compositionally biased region" description="Basic residues" evidence="3">
    <location>
        <begin position="701"/>
        <end position="730"/>
    </location>
</feature>
<proteinExistence type="predicted"/>
<accession>A0A922I1G4</accession>
<feature type="compositionally biased region" description="Acidic residues" evidence="3">
    <location>
        <begin position="734"/>
        <end position="746"/>
    </location>
</feature>
<dbReference type="InterPro" id="IPR036427">
    <property type="entry name" value="Bromodomain-like_sf"/>
</dbReference>
<keyword evidence="7" id="KW-1185">Reference proteome</keyword>
<dbReference type="Gene3D" id="1.20.920.10">
    <property type="entry name" value="Bromodomain-like"/>
    <property type="match status" value="2"/>
</dbReference>
<dbReference type="Proteomes" id="UP000790347">
    <property type="component" value="Unassembled WGS sequence"/>
</dbReference>
<dbReference type="SMART" id="SM00297">
    <property type="entry name" value="BROMO"/>
    <property type="match status" value="2"/>
</dbReference>
<dbReference type="InterPro" id="IPR001487">
    <property type="entry name" value="Bromodomain"/>
</dbReference>
<feature type="region of interest" description="Disordered" evidence="3">
    <location>
        <begin position="564"/>
        <end position="623"/>
    </location>
</feature>